<dbReference type="AlphaFoldDB" id="A0A226D276"/>
<keyword evidence="3" id="KW-1185">Reference proteome</keyword>
<comment type="caution">
    <text evidence="2">The sequence shown here is derived from an EMBL/GenBank/DDBJ whole genome shotgun (WGS) entry which is preliminary data.</text>
</comment>
<keyword evidence="1" id="KW-0812">Transmembrane</keyword>
<keyword evidence="1" id="KW-0472">Membrane</keyword>
<feature type="transmembrane region" description="Helical" evidence="1">
    <location>
        <begin position="269"/>
        <end position="288"/>
    </location>
</feature>
<feature type="transmembrane region" description="Helical" evidence="1">
    <location>
        <begin position="48"/>
        <end position="66"/>
    </location>
</feature>
<dbReference type="EMBL" id="LNIX01000046">
    <property type="protein sequence ID" value="OXA38376.1"/>
    <property type="molecule type" value="Genomic_DNA"/>
</dbReference>
<evidence type="ECO:0000256" key="1">
    <source>
        <dbReference type="SAM" id="Phobius"/>
    </source>
</evidence>
<feature type="transmembrane region" description="Helical" evidence="1">
    <location>
        <begin position="230"/>
        <end position="254"/>
    </location>
</feature>
<accession>A0A226D276</accession>
<sequence length="350" mass="39077">MLFSRSIRYVKVQLNSLSLFGLDLACYNSDLSEFQPVRKASRFLNLKIFLVFATTGGIVLNGGYTLVFLPVDGISHKIFILMFISAFTTGMCVVVPLLLRPLNYISLLNIQLKMEAGLFKKLEVPPIWKFCLEICHISAVISSIAVPAAVTVFALYDPTHAPYLGSLGWDFMIITNIFCIMVVQIFFGMLIFIAAFLSALTRSIKGRQLSIQEHFRLYRGLKILTSRLNFLFRGLILPAILLYAISCNVLGTYLTVSINSGIFEELRNAVFPLFAVETGLTILVLGRVGGLIHKRSKKCVLLLGRDKSRMAKSCHPLKIKFGTNFIDSSTPLVIICFCAKNTARLLLLEE</sequence>
<protein>
    <submittedName>
        <fullName evidence="2">Uncharacterized protein</fullName>
    </submittedName>
</protein>
<feature type="transmembrane region" description="Helical" evidence="1">
    <location>
        <begin position="78"/>
        <end position="99"/>
    </location>
</feature>
<feature type="transmembrane region" description="Helical" evidence="1">
    <location>
        <begin position="130"/>
        <end position="156"/>
    </location>
</feature>
<organism evidence="2 3">
    <name type="scientific">Folsomia candida</name>
    <name type="common">Springtail</name>
    <dbReference type="NCBI Taxonomy" id="158441"/>
    <lineage>
        <taxon>Eukaryota</taxon>
        <taxon>Metazoa</taxon>
        <taxon>Ecdysozoa</taxon>
        <taxon>Arthropoda</taxon>
        <taxon>Hexapoda</taxon>
        <taxon>Collembola</taxon>
        <taxon>Entomobryomorpha</taxon>
        <taxon>Isotomoidea</taxon>
        <taxon>Isotomidae</taxon>
        <taxon>Proisotominae</taxon>
        <taxon>Folsomia</taxon>
    </lineage>
</organism>
<proteinExistence type="predicted"/>
<feature type="transmembrane region" description="Helical" evidence="1">
    <location>
        <begin position="171"/>
        <end position="200"/>
    </location>
</feature>
<dbReference type="Proteomes" id="UP000198287">
    <property type="component" value="Unassembled WGS sequence"/>
</dbReference>
<gene>
    <name evidence="2" type="ORF">Fcan01_26836</name>
</gene>
<reference evidence="2 3" key="1">
    <citation type="submission" date="2015-12" db="EMBL/GenBank/DDBJ databases">
        <title>The genome of Folsomia candida.</title>
        <authorList>
            <person name="Faddeeva A."/>
            <person name="Derks M.F."/>
            <person name="Anvar Y."/>
            <person name="Smit S."/>
            <person name="Van Straalen N."/>
            <person name="Roelofs D."/>
        </authorList>
    </citation>
    <scope>NUCLEOTIDE SEQUENCE [LARGE SCALE GENOMIC DNA]</scope>
    <source>
        <strain evidence="2 3">VU population</strain>
        <tissue evidence="2">Whole body</tissue>
    </source>
</reference>
<name>A0A226D276_FOLCA</name>
<keyword evidence="1" id="KW-1133">Transmembrane helix</keyword>
<evidence type="ECO:0000313" key="3">
    <source>
        <dbReference type="Proteomes" id="UP000198287"/>
    </source>
</evidence>
<evidence type="ECO:0000313" key="2">
    <source>
        <dbReference type="EMBL" id="OXA38376.1"/>
    </source>
</evidence>